<reference evidence="5" key="3">
    <citation type="submission" date="2019-03" db="EMBL/GenBank/DDBJ databases">
        <title>Complete genome of Methylacidiphilum kamchatkense Kam1.</title>
        <authorList>
            <person name="Kruse T."/>
            <person name="Murarilal Ratnadevi C."/>
            <person name="Erikstad H.-A."/>
            <person name="Birkeland N.-K."/>
        </authorList>
    </citation>
    <scope>NUCLEOTIDE SEQUENCE [LARGE SCALE GENOMIC DNA]</scope>
    <source>
        <strain evidence="5">kam1</strain>
    </source>
</reference>
<reference evidence="3" key="2">
    <citation type="journal article" date="2019" name="BMC Genomics">
        <title>Complete genome sequence analysis of the thermoacidophilic verrucomicrobial methanotroph 'Candidatus Methylacidiphilum kamchatkense' strain Kam1 and comparison with its closest relatives.</title>
        <authorList>
            <person name="Kruse T."/>
            <person name="Ratnadevi C.M."/>
            <person name="Erikstad H.A."/>
            <person name="Birkeland N.K."/>
        </authorList>
    </citation>
    <scope>NUCLEOTIDE SEQUENCE</scope>
    <source>
        <strain evidence="3">Kam1</strain>
    </source>
</reference>
<gene>
    <name evidence="2" type="ORF">A946_07220</name>
    <name evidence="3" type="ORF">kam1_1087</name>
</gene>
<organism evidence="3 5">
    <name type="scientific">Methylacidiphilum kamchatkense Kam1</name>
    <dbReference type="NCBI Taxonomy" id="1202785"/>
    <lineage>
        <taxon>Bacteria</taxon>
        <taxon>Pseudomonadati</taxon>
        <taxon>Verrucomicrobiota</taxon>
        <taxon>Methylacidiphilae</taxon>
        <taxon>Methylacidiphilales</taxon>
        <taxon>Methylacidiphilaceae</taxon>
        <taxon>Methylacidiphilum (ex Ratnadevi et al. 2023)</taxon>
    </lineage>
</organism>
<dbReference type="AlphaFoldDB" id="A0A0C1RTK4"/>
<dbReference type="SUPFAM" id="SSF54913">
    <property type="entry name" value="GlnB-like"/>
    <property type="match status" value="1"/>
</dbReference>
<protein>
    <submittedName>
        <fullName evidence="2 3">Nitrogen regulatory protein P-II</fullName>
    </submittedName>
</protein>
<evidence type="ECO:0000313" key="5">
    <source>
        <dbReference type="Proteomes" id="UP000315925"/>
    </source>
</evidence>
<dbReference type="Proteomes" id="UP000315925">
    <property type="component" value="Chromosome"/>
</dbReference>
<evidence type="ECO:0000313" key="3">
    <source>
        <dbReference type="EMBL" id="QDQ42317.1"/>
    </source>
</evidence>
<dbReference type="InterPro" id="IPR011322">
    <property type="entry name" value="N-reg_PII-like_a/b"/>
</dbReference>
<dbReference type="PROSITE" id="PS51343">
    <property type="entry name" value="PII_GLNB_DOM"/>
    <property type="match status" value="1"/>
</dbReference>
<name>A0A0C1RTK4_9BACT</name>
<dbReference type="Gene3D" id="3.30.70.120">
    <property type="match status" value="1"/>
</dbReference>
<dbReference type="EMBL" id="JQNX01000005">
    <property type="protein sequence ID" value="KIE58286.1"/>
    <property type="molecule type" value="Genomic_DNA"/>
</dbReference>
<evidence type="ECO:0000256" key="1">
    <source>
        <dbReference type="PIRSR" id="PIRSR602187-50"/>
    </source>
</evidence>
<dbReference type="Pfam" id="PF00543">
    <property type="entry name" value="P-II"/>
    <property type="match status" value="1"/>
</dbReference>
<dbReference type="GO" id="GO:0005829">
    <property type="term" value="C:cytosol"/>
    <property type="evidence" value="ECO:0007669"/>
    <property type="project" value="TreeGrafter"/>
</dbReference>
<proteinExistence type="predicted"/>
<reference evidence="2 4" key="1">
    <citation type="submission" date="2014-08" db="EMBL/GenBank/DDBJ databases">
        <title>Methylacidiphilum kamchatkense strain Kam1 draft genome sequence.</title>
        <authorList>
            <person name="Birkeland N.-K."/>
            <person name="Erikstad H.A."/>
        </authorList>
    </citation>
    <scope>NUCLEOTIDE SEQUENCE [LARGE SCALE GENOMIC DNA]</scope>
    <source>
        <strain evidence="2 4">Kam1</strain>
    </source>
</reference>
<dbReference type="PRINTS" id="PR00340">
    <property type="entry name" value="PIIGLNB"/>
</dbReference>
<evidence type="ECO:0000313" key="4">
    <source>
        <dbReference type="Proteomes" id="UP000031594"/>
    </source>
</evidence>
<dbReference type="STRING" id="1202785.A946_07220"/>
<dbReference type="EMBL" id="CP037899">
    <property type="protein sequence ID" value="QDQ42317.1"/>
    <property type="molecule type" value="Genomic_DNA"/>
</dbReference>
<dbReference type="InterPro" id="IPR002187">
    <property type="entry name" value="N-reg_PII"/>
</dbReference>
<dbReference type="OrthoDB" id="197345at2"/>
<dbReference type="KEGG" id="mkc:kam1_1087"/>
<keyword evidence="1" id="KW-0597">Phosphoprotein</keyword>
<accession>A0A0C1RTK4</accession>
<keyword evidence="4" id="KW-1185">Reference proteome</keyword>
<dbReference type="RefSeq" id="WP_039721622.1">
    <property type="nucleotide sequence ID" value="NZ_CP037899.1"/>
</dbReference>
<dbReference type="PANTHER" id="PTHR30115">
    <property type="entry name" value="NITROGEN REGULATORY PROTEIN P-II"/>
    <property type="match status" value="1"/>
</dbReference>
<dbReference type="SMART" id="SM00938">
    <property type="entry name" value="P-II"/>
    <property type="match status" value="1"/>
</dbReference>
<evidence type="ECO:0000313" key="2">
    <source>
        <dbReference type="EMBL" id="KIE58286.1"/>
    </source>
</evidence>
<dbReference type="GO" id="GO:0030234">
    <property type="term" value="F:enzyme regulator activity"/>
    <property type="evidence" value="ECO:0007669"/>
    <property type="project" value="InterPro"/>
</dbReference>
<dbReference type="GO" id="GO:0005524">
    <property type="term" value="F:ATP binding"/>
    <property type="evidence" value="ECO:0007669"/>
    <property type="project" value="TreeGrafter"/>
</dbReference>
<sequence length="126" mass="14522">MDSLLKIEAIVKPFKLGEIRKNLFKEEIFSITIYKVKGLEEEENRIEKYRGDEYFPVLKTLYKLEIVVHKNKLQTILTALDNIINIDKNSGGKITITPISRVYLIVATSSLTKKHISQLPQTSILF</sequence>
<dbReference type="Proteomes" id="UP000031594">
    <property type="component" value="Unassembled WGS sequence"/>
</dbReference>
<feature type="modified residue" description="O-UMP-tyrosine" evidence="1">
    <location>
        <position position="54"/>
    </location>
</feature>
<dbReference type="InterPro" id="IPR015867">
    <property type="entry name" value="N-reg_PII/ATP_PRibTrfase_C"/>
</dbReference>
<dbReference type="GO" id="GO:0006808">
    <property type="term" value="P:regulation of nitrogen utilization"/>
    <property type="evidence" value="ECO:0007669"/>
    <property type="project" value="InterPro"/>
</dbReference>
<dbReference type="PANTHER" id="PTHR30115:SF11">
    <property type="entry name" value="NITROGEN REGULATORY PROTEIN P-II HOMOLOG"/>
    <property type="match status" value="1"/>
</dbReference>